<evidence type="ECO:0000256" key="1">
    <source>
        <dbReference type="ARBA" id="ARBA00004123"/>
    </source>
</evidence>
<dbReference type="PANTHER" id="PTHR24339">
    <property type="entry name" value="HOMEOBOX PROTEIN EMX-RELATED"/>
    <property type="match status" value="1"/>
</dbReference>
<keyword evidence="2 5" id="KW-0238">DNA-binding</keyword>
<feature type="region of interest" description="Disordered" evidence="7">
    <location>
        <begin position="177"/>
        <end position="202"/>
    </location>
</feature>
<evidence type="ECO:0000256" key="5">
    <source>
        <dbReference type="PROSITE-ProRule" id="PRU00108"/>
    </source>
</evidence>
<dbReference type="Pfam" id="PF00046">
    <property type="entry name" value="Homeodomain"/>
    <property type="match status" value="1"/>
</dbReference>
<comment type="subcellular location">
    <subcellularLocation>
        <location evidence="1 5 6">Nucleus</location>
    </subcellularLocation>
</comment>
<dbReference type="Proteomes" id="UP001364617">
    <property type="component" value="Unassembled WGS sequence"/>
</dbReference>
<dbReference type="InterPro" id="IPR001356">
    <property type="entry name" value="HD"/>
</dbReference>
<name>A0AAN9DDX4_9TELE</name>
<dbReference type="InterPro" id="IPR009057">
    <property type="entry name" value="Homeodomain-like_sf"/>
</dbReference>
<evidence type="ECO:0000259" key="8">
    <source>
        <dbReference type="PROSITE" id="PS50071"/>
    </source>
</evidence>
<sequence length="202" mass="22665">MATQKFSNFSIDYILGDASKQAAESPGLDHPASSQDFPGHLTKLDLLYLDGSRGPCDHAALMMNFPSSSSSSSSWAGMYSCCVPVSYYQPAFSSNYYAGQQWPFAVSGCETAENHCHPTVAQKQRSRIRTVFTDSQTEQLERLFALTDYPTAETRADLAKNTGLSEETVRVWFKNRRARRKRQTTCPDKNMRRAPDDHQESD</sequence>
<dbReference type="AlphaFoldDB" id="A0AAN9DDX4"/>
<proteinExistence type="predicted"/>
<dbReference type="GO" id="GO:0005634">
    <property type="term" value="C:nucleus"/>
    <property type="evidence" value="ECO:0007669"/>
    <property type="project" value="UniProtKB-SubCell"/>
</dbReference>
<dbReference type="PANTHER" id="PTHR24339:SF28">
    <property type="entry name" value="E5-RELATED"/>
    <property type="match status" value="1"/>
</dbReference>
<dbReference type="EMBL" id="JAYKXH010000004">
    <property type="protein sequence ID" value="KAK7171918.1"/>
    <property type="molecule type" value="Genomic_DNA"/>
</dbReference>
<protein>
    <recommendedName>
        <fullName evidence="8">Homeobox domain-containing protein</fullName>
    </recommendedName>
</protein>
<feature type="compositionally biased region" description="Basic and acidic residues" evidence="7">
    <location>
        <begin position="189"/>
        <end position="202"/>
    </location>
</feature>
<dbReference type="SMART" id="SM00389">
    <property type="entry name" value="HOX"/>
    <property type="match status" value="1"/>
</dbReference>
<accession>A0AAN9DDX4</accession>
<dbReference type="GO" id="GO:0000981">
    <property type="term" value="F:DNA-binding transcription factor activity, RNA polymerase II-specific"/>
    <property type="evidence" value="ECO:0007669"/>
    <property type="project" value="InterPro"/>
</dbReference>
<evidence type="ECO:0000256" key="4">
    <source>
        <dbReference type="ARBA" id="ARBA00023242"/>
    </source>
</evidence>
<evidence type="ECO:0000256" key="6">
    <source>
        <dbReference type="RuleBase" id="RU000682"/>
    </source>
</evidence>
<evidence type="ECO:0000313" key="9">
    <source>
        <dbReference type="EMBL" id="KAK7171918.1"/>
    </source>
</evidence>
<feature type="DNA-binding region" description="Homeobox" evidence="5">
    <location>
        <begin position="125"/>
        <end position="184"/>
    </location>
</feature>
<dbReference type="GO" id="GO:0030182">
    <property type="term" value="P:neuron differentiation"/>
    <property type="evidence" value="ECO:0007669"/>
    <property type="project" value="TreeGrafter"/>
</dbReference>
<dbReference type="PROSITE" id="PS00027">
    <property type="entry name" value="HOMEOBOX_1"/>
    <property type="match status" value="1"/>
</dbReference>
<keyword evidence="10" id="KW-1185">Reference proteome</keyword>
<dbReference type="CDD" id="cd00086">
    <property type="entry name" value="homeodomain"/>
    <property type="match status" value="1"/>
</dbReference>
<keyword evidence="3 5" id="KW-0371">Homeobox</keyword>
<dbReference type="PROSITE" id="PS50071">
    <property type="entry name" value="HOMEOBOX_2"/>
    <property type="match status" value="1"/>
</dbReference>
<evidence type="ECO:0000256" key="3">
    <source>
        <dbReference type="ARBA" id="ARBA00023155"/>
    </source>
</evidence>
<dbReference type="SUPFAM" id="SSF46689">
    <property type="entry name" value="Homeodomain-like"/>
    <property type="match status" value="1"/>
</dbReference>
<comment type="caution">
    <text evidence="9">The sequence shown here is derived from an EMBL/GenBank/DDBJ whole genome shotgun (WGS) entry which is preliminary data.</text>
</comment>
<dbReference type="PRINTS" id="PR00031">
    <property type="entry name" value="HTHREPRESSR"/>
</dbReference>
<dbReference type="Gene3D" id="1.10.10.60">
    <property type="entry name" value="Homeodomain-like"/>
    <property type="match status" value="1"/>
</dbReference>
<evidence type="ECO:0000256" key="2">
    <source>
        <dbReference type="ARBA" id="ARBA00023125"/>
    </source>
</evidence>
<organism evidence="9 10">
    <name type="scientific">Phoxinus phoxinus</name>
    <name type="common">Eurasian minnow</name>
    <dbReference type="NCBI Taxonomy" id="58324"/>
    <lineage>
        <taxon>Eukaryota</taxon>
        <taxon>Metazoa</taxon>
        <taxon>Chordata</taxon>
        <taxon>Craniata</taxon>
        <taxon>Vertebrata</taxon>
        <taxon>Euteleostomi</taxon>
        <taxon>Actinopterygii</taxon>
        <taxon>Neopterygii</taxon>
        <taxon>Teleostei</taxon>
        <taxon>Ostariophysi</taxon>
        <taxon>Cypriniformes</taxon>
        <taxon>Leuciscidae</taxon>
        <taxon>Phoxininae</taxon>
        <taxon>Phoxinus</taxon>
    </lineage>
</organism>
<dbReference type="InterPro" id="IPR000047">
    <property type="entry name" value="HTH_motif"/>
</dbReference>
<keyword evidence="4 5" id="KW-0539">Nucleus</keyword>
<evidence type="ECO:0000256" key="7">
    <source>
        <dbReference type="SAM" id="MobiDB-lite"/>
    </source>
</evidence>
<dbReference type="GO" id="GO:0000978">
    <property type="term" value="F:RNA polymerase II cis-regulatory region sequence-specific DNA binding"/>
    <property type="evidence" value="ECO:0007669"/>
    <property type="project" value="TreeGrafter"/>
</dbReference>
<gene>
    <name evidence="9" type="ORF">R3I93_004273</name>
</gene>
<dbReference type="InterPro" id="IPR017970">
    <property type="entry name" value="Homeobox_CS"/>
</dbReference>
<feature type="domain" description="Homeobox" evidence="8">
    <location>
        <begin position="123"/>
        <end position="183"/>
    </location>
</feature>
<dbReference type="InterPro" id="IPR050877">
    <property type="entry name" value="EMX-VAX-Noto_Homeobox_TFs"/>
</dbReference>
<dbReference type="GO" id="GO:0007420">
    <property type="term" value="P:brain development"/>
    <property type="evidence" value="ECO:0007669"/>
    <property type="project" value="TreeGrafter"/>
</dbReference>
<evidence type="ECO:0000313" key="10">
    <source>
        <dbReference type="Proteomes" id="UP001364617"/>
    </source>
</evidence>
<reference evidence="9 10" key="1">
    <citation type="submission" date="2024-02" db="EMBL/GenBank/DDBJ databases">
        <title>Chromosome-level genome assembly of the Eurasian Minnow (Phoxinus phoxinus).</title>
        <authorList>
            <person name="Oriowo T.O."/>
            <person name="Martin S."/>
            <person name="Stange M."/>
            <person name="Chrysostomakis Y."/>
            <person name="Brown T."/>
            <person name="Winkler S."/>
            <person name="Kukowka S."/>
            <person name="Myers E.W."/>
            <person name="Bohne A."/>
        </authorList>
    </citation>
    <scope>NUCLEOTIDE SEQUENCE [LARGE SCALE GENOMIC DNA]</scope>
    <source>
        <strain evidence="9">ZFMK-TIS-60720</strain>
        <tissue evidence="9">Whole Organism</tissue>
    </source>
</reference>